<dbReference type="InterPro" id="IPR008969">
    <property type="entry name" value="CarboxyPept-like_regulatory"/>
</dbReference>
<keyword evidence="3 7" id="KW-1134">Transmembrane beta strand</keyword>
<dbReference type="Pfam" id="PF13620">
    <property type="entry name" value="CarboxypepD_reg"/>
    <property type="match status" value="1"/>
</dbReference>
<evidence type="ECO:0000256" key="3">
    <source>
        <dbReference type="ARBA" id="ARBA00022452"/>
    </source>
</evidence>
<dbReference type="RefSeq" id="WP_341836442.1">
    <property type="nucleotide sequence ID" value="NZ_CP149822.1"/>
</dbReference>
<dbReference type="InterPro" id="IPR012910">
    <property type="entry name" value="Plug_dom"/>
</dbReference>
<evidence type="ECO:0000256" key="1">
    <source>
        <dbReference type="ARBA" id="ARBA00004571"/>
    </source>
</evidence>
<dbReference type="EMBL" id="CP149822">
    <property type="protein sequence ID" value="WZN41593.1"/>
    <property type="molecule type" value="Genomic_DNA"/>
</dbReference>
<dbReference type="InterPro" id="IPR039426">
    <property type="entry name" value="TonB-dep_rcpt-like"/>
</dbReference>
<evidence type="ECO:0000259" key="8">
    <source>
        <dbReference type="Pfam" id="PF07715"/>
    </source>
</evidence>
<dbReference type="PROSITE" id="PS52016">
    <property type="entry name" value="TONB_DEPENDENT_REC_3"/>
    <property type="match status" value="1"/>
</dbReference>
<dbReference type="Pfam" id="PF07715">
    <property type="entry name" value="Plug"/>
    <property type="match status" value="1"/>
</dbReference>
<gene>
    <name evidence="10" type="ORF">WJU16_00890</name>
</gene>
<protein>
    <submittedName>
        <fullName evidence="10">TonB-dependent receptor</fullName>
    </submittedName>
</protein>
<dbReference type="SUPFAM" id="SSF49464">
    <property type="entry name" value="Carboxypeptidase regulatory domain-like"/>
    <property type="match status" value="1"/>
</dbReference>
<feature type="domain" description="TonB-dependent receptor plug" evidence="8">
    <location>
        <begin position="146"/>
        <end position="215"/>
    </location>
</feature>
<dbReference type="InterPro" id="IPR041700">
    <property type="entry name" value="OMP_b-brl_3"/>
</dbReference>
<keyword evidence="5 7" id="KW-0472">Membrane</keyword>
<reference evidence="11" key="1">
    <citation type="submission" date="2024-03" db="EMBL/GenBank/DDBJ databases">
        <title>Chitinophaga horti sp. nov., isolated from garden soil.</title>
        <authorList>
            <person name="Lee D.S."/>
            <person name="Han D.M."/>
            <person name="Baek J.H."/>
            <person name="Choi D.G."/>
            <person name="Jeon J.H."/>
            <person name="Jeon C.O."/>
        </authorList>
    </citation>
    <scope>NUCLEOTIDE SEQUENCE [LARGE SCALE GENOMIC DNA]</scope>
    <source>
        <strain evidence="11">GPA1</strain>
    </source>
</reference>
<keyword evidence="11" id="KW-1185">Reference proteome</keyword>
<dbReference type="Gene3D" id="2.170.130.10">
    <property type="entry name" value="TonB-dependent receptor, plug domain"/>
    <property type="match status" value="1"/>
</dbReference>
<dbReference type="PANTHER" id="PTHR40980:SF4">
    <property type="entry name" value="TONB-DEPENDENT RECEPTOR-LIKE BETA-BARREL DOMAIN-CONTAINING PROTEIN"/>
    <property type="match status" value="1"/>
</dbReference>
<evidence type="ECO:0000259" key="9">
    <source>
        <dbReference type="Pfam" id="PF14905"/>
    </source>
</evidence>
<dbReference type="Gene3D" id="2.60.40.1120">
    <property type="entry name" value="Carboxypeptidase-like, regulatory domain"/>
    <property type="match status" value="1"/>
</dbReference>
<name>A0ABZ2YPB3_9BACT</name>
<sequence length="812" mass="91207">MIWSIFLLAGTVARAQQQPGGQQQQAEILGKLLDNQTGKPVEYASVALLKSTDSSVVTGMLSKGNGDFDFRNIAPGKYILKIYFIGYETFFKPVTVRQSSDVGNIRLKTTATALKGVEVVGEKPAFTMEIDKRVFNVDKNLASVGGTATDVLRQVPSVNVDIDGNVSVRNGSPTIFIDGRPSTLTLDQIPADAIQSVEVVTNPSAKYDAEGMSGILNIVLKKNRKAGINGLIQGGYTSTKSANAGVDLNARQGKVNVFLNYSLRDRRSPMKQHMFRKNIDGNNISYLDQYQDGEFGRRFQNGRLGFDWFIDNRNTITLSQGITAGDFNNLNTQEIFDLNGNQERIQRGVGRNDNKHNFRNYATQMGYKRTFAKEGQELTADVTYNRANSRNNNDYSLEYFDMAGQPSNTSASELRYGKGSGTTTYLTAQVDFVTPLSEKSKLEAGLRSNNRKFNNVLNTFGKDFSTGEFAYDSSLSNDYRYTEQINAAYVSYTGGYGNFGFQTGLRAEQSFYSGEMRNIKGASYEIDYPISLFPSIFLSQKLRGDHELQLNYSRRIQRPWFRDLLPNIEYNANSARRGNPTLTPEFTNSFELSYLKDFDRKVNVLASVYFRNTNNAITNFYVDTTLVLDGQERKVLLNYPINADRRNSYGAELTVRTQVTKGWDITTNVNLAQTSVSAQNLDNSGFIWFGKVNSNTKLPWNLTLQVTGEYESKQILPQGEEAPEYQIDLGLKKDFLKKKNLSVMVGLNDIFNTDRDLSWTKTSFSESERYRKRVSRELRVNVSWRFGKMEAKIFKKKRGEEGSGGDMGGGDF</sequence>
<accession>A0ABZ2YPB3</accession>
<dbReference type="PANTHER" id="PTHR40980">
    <property type="entry name" value="PLUG DOMAIN-CONTAINING PROTEIN"/>
    <property type="match status" value="1"/>
</dbReference>
<evidence type="ECO:0000256" key="4">
    <source>
        <dbReference type="ARBA" id="ARBA00022692"/>
    </source>
</evidence>
<comment type="subcellular location">
    <subcellularLocation>
        <location evidence="1 7">Cell outer membrane</location>
        <topology evidence="1 7">Multi-pass membrane protein</topology>
    </subcellularLocation>
</comment>
<dbReference type="Pfam" id="PF14905">
    <property type="entry name" value="OMP_b-brl_3"/>
    <property type="match status" value="1"/>
</dbReference>
<evidence type="ECO:0000313" key="10">
    <source>
        <dbReference type="EMBL" id="WZN41593.1"/>
    </source>
</evidence>
<dbReference type="SUPFAM" id="SSF56935">
    <property type="entry name" value="Porins"/>
    <property type="match status" value="1"/>
</dbReference>
<evidence type="ECO:0000256" key="2">
    <source>
        <dbReference type="ARBA" id="ARBA00022448"/>
    </source>
</evidence>
<dbReference type="InterPro" id="IPR036942">
    <property type="entry name" value="Beta-barrel_TonB_sf"/>
</dbReference>
<dbReference type="Gene3D" id="2.40.170.20">
    <property type="entry name" value="TonB-dependent receptor, beta-barrel domain"/>
    <property type="match status" value="1"/>
</dbReference>
<keyword evidence="2 7" id="KW-0813">Transport</keyword>
<dbReference type="InterPro" id="IPR037066">
    <property type="entry name" value="Plug_dom_sf"/>
</dbReference>
<dbReference type="Proteomes" id="UP001485459">
    <property type="component" value="Chromosome"/>
</dbReference>
<keyword evidence="4 7" id="KW-0812">Transmembrane</keyword>
<comment type="similarity">
    <text evidence="7">Belongs to the TonB-dependent receptor family.</text>
</comment>
<evidence type="ECO:0000256" key="6">
    <source>
        <dbReference type="ARBA" id="ARBA00023237"/>
    </source>
</evidence>
<proteinExistence type="inferred from homology"/>
<feature type="domain" description="Outer membrane protein beta-barrel" evidence="9">
    <location>
        <begin position="369"/>
        <end position="784"/>
    </location>
</feature>
<evidence type="ECO:0000256" key="7">
    <source>
        <dbReference type="PROSITE-ProRule" id="PRU01360"/>
    </source>
</evidence>
<keyword evidence="6 7" id="KW-0998">Cell outer membrane</keyword>
<organism evidence="10 11">
    <name type="scientific">Chitinophaga pollutisoli</name>
    <dbReference type="NCBI Taxonomy" id="3133966"/>
    <lineage>
        <taxon>Bacteria</taxon>
        <taxon>Pseudomonadati</taxon>
        <taxon>Bacteroidota</taxon>
        <taxon>Chitinophagia</taxon>
        <taxon>Chitinophagales</taxon>
        <taxon>Chitinophagaceae</taxon>
        <taxon>Chitinophaga</taxon>
    </lineage>
</organism>
<evidence type="ECO:0000313" key="11">
    <source>
        <dbReference type="Proteomes" id="UP001485459"/>
    </source>
</evidence>
<keyword evidence="10" id="KW-0675">Receptor</keyword>
<evidence type="ECO:0000256" key="5">
    <source>
        <dbReference type="ARBA" id="ARBA00023136"/>
    </source>
</evidence>